<keyword evidence="18" id="KW-0511">Multifunctional enzyme</keyword>
<evidence type="ECO:0000256" key="25">
    <source>
        <dbReference type="SAM" id="Phobius"/>
    </source>
</evidence>
<keyword evidence="25" id="KW-0472">Membrane</keyword>
<dbReference type="Pfam" id="PF03712">
    <property type="entry name" value="Cu2_monoox_C"/>
    <property type="match status" value="1"/>
</dbReference>
<feature type="disulfide bond" evidence="22">
    <location>
        <begin position="221"/>
        <end position="329"/>
    </location>
</feature>
<evidence type="ECO:0000256" key="24">
    <source>
        <dbReference type="SAM" id="MobiDB-lite"/>
    </source>
</evidence>
<dbReference type="AlphaFoldDB" id="A0AAJ7TX32"/>
<comment type="similarity">
    <text evidence="5">In the N-terminal section; belongs to the copper type II ascorbate-dependent monooxygenase family.</text>
</comment>
<evidence type="ECO:0000256" key="16">
    <source>
        <dbReference type="ARBA" id="ARBA00023180"/>
    </source>
</evidence>
<feature type="binding site" evidence="21">
    <location>
        <position position="547"/>
    </location>
    <ligand>
        <name>Zn(2+)</name>
        <dbReference type="ChEBI" id="CHEBI:29105"/>
        <note>catalytic</note>
    </ligand>
</feature>
<feature type="binding site" evidence="20">
    <location>
        <position position="515"/>
    </location>
    <ligand>
        <name>a protein</name>
        <dbReference type="ChEBI" id="CHEBI:16541"/>
    </ligand>
    <ligandPart>
        <name>C-terminal Xaa-(2S)-2-hydroxyglycine residue</name>
        <dbReference type="ChEBI" id="CHEBI:142768"/>
    </ligandPart>
</feature>
<evidence type="ECO:0000259" key="27">
    <source>
        <dbReference type="Pfam" id="PF01082"/>
    </source>
</evidence>
<dbReference type="GO" id="GO:0004598">
    <property type="term" value="F:peptidylamidoglycolate lyase activity"/>
    <property type="evidence" value="ECO:0007669"/>
    <property type="project" value="UniProtKB-EC"/>
</dbReference>
<dbReference type="PRINTS" id="PR00790">
    <property type="entry name" value="PAMONOXGNASE"/>
</dbReference>
<keyword evidence="8 21" id="KW-0479">Metal-binding</keyword>
<dbReference type="Pfam" id="PF01082">
    <property type="entry name" value="Cu2_monooxygen"/>
    <property type="match status" value="1"/>
</dbReference>
<comment type="similarity">
    <text evidence="4">In the C-terminal section; belongs to the peptidyl-alpha-hydroxyglycine alpha-amidating lyase family.</text>
</comment>
<keyword evidence="17" id="KW-0456">Lyase</keyword>
<dbReference type="Gene3D" id="2.120.10.30">
    <property type="entry name" value="TolB, C-terminal domain"/>
    <property type="match status" value="1"/>
</dbReference>
<keyword evidence="7" id="KW-0964">Secreted</keyword>
<dbReference type="PROSITE" id="PS51125">
    <property type="entry name" value="NHL"/>
    <property type="match status" value="1"/>
</dbReference>
<evidence type="ECO:0000256" key="18">
    <source>
        <dbReference type="ARBA" id="ARBA00023268"/>
    </source>
</evidence>
<dbReference type="Gene3D" id="2.60.120.310">
    <property type="entry name" value="Copper type II, ascorbate-dependent monooxygenase, N-terminal domain"/>
    <property type="match status" value="1"/>
</dbReference>
<comment type="cofactor">
    <cofactor evidence="21">
        <name>Zn(2+)</name>
        <dbReference type="ChEBI" id="CHEBI:29105"/>
    </cofactor>
    <text evidence="21">Binds one Zn(2+) ion per subunit.</text>
</comment>
<dbReference type="PANTHER" id="PTHR10680">
    <property type="entry name" value="PEPTIDYL-GLYCINE ALPHA-AMIDATING MONOOXYGENASE"/>
    <property type="match status" value="1"/>
</dbReference>
<feature type="binding site" evidence="21">
    <location>
        <position position="99"/>
    </location>
    <ligand>
        <name>Cu(2+)</name>
        <dbReference type="ChEBI" id="CHEBI:29036"/>
        <label>1</label>
        <note>catalytic</note>
    </ligand>
</feature>
<feature type="binding site" evidence="21">
    <location>
        <position position="100"/>
    </location>
    <ligand>
        <name>Cu(2+)</name>
        <dbReference type="ChEBI" id="CHEBI:29036"/>
        <label>1</label>
        <note>catalytic</note>
    </ligand>
</feature>
<comment type="similarity">
    <text evidence="6">Belongs to the copper type II ascorbate-dependent monooxygenase family.</text>
</comment>
<feature type="domain" description="Copper type II ascorbate-dependent monooxygenase N-terminal" evidence="27">
    <location>
        <begin position="57"/>
        <end position="170"/>
    </location>
</feature>
<evidence type="ECO:0000256" key="11">
    <source>
        <dbReference type="ARBA" id="ARBA00022833"/>
    </source>
</evidence>
<feature type="binding site" evidence="21">
    <location>
        <position position="446"/>
    </location>
    <ligand>
        <name>Zn(2+)</name>
        <dbReference type="ChEBI" id="CHEBI:29105"/>
        <note>catalytic</note>
    </ligand>
</feature>
<evidence type="ECO:0000256" key="22">
    <source>
        <dbReference type="PIRSR" id="PIRSR600720-3"/>
    </source>
</evidence>
<evidence type="ECO:0000256" key="12">
    <source>
        <dbReference type="ARBA" id="ARBA00023002"/>
    </source>
</evidence>
<organism evidence="29 30">
    <name type="scientific">Petromyzon marinus</name>
    <name type="common">Sea lamprey</name>
    <dbReference type="NCBI Taxonomy" id="7757"/>
    <lineage>
        <taxon>Eukaryota</taxon>
        <taxon>Metazoa</taxon>
        <taxon>Chordata</taxon>
        <taxon>Craniata</taxon>
        <taxon>Vertebrata</taxon>
        <taxon>Cyclostomata</taxon>
        <taxon>Hyperoartia</taxon>
        <taxon>Petromyzontiformes</taxon>
        <taxon>Petromyzontidae</taxon>
        <taxon>Petromyzon</taxon>
    </lineage>
</organism>
<feature type="binding site" evidence="21">
    <location>
        <position position="166"/>
    </location>
    <ligand>
        <name>Cu(2+)</name>
        <dbReference type="ChEBI" id="CHEBI:29036"/>
        <label>1</label>
        <note>catalytic</note>
    </ligand>
</feature>
<reference evidence="30" key="1">
    <citation type="submission" date="2025-08" db="UniProtKB">
        <authorList>
            <consortium name="RefSeq"/>
        </authorList>
    </citation>
    <scope>IDENTIFICATION</scope>
    <source>
        <tissue evidence="30">Sperm</tissue>
    </source>
</reference>
<feature type="binding site" evidence="21">
    <location>
        <position position="380"/>
    </location>
    <ligand>
        <name>Ca(2+)</name>
        <dbReference type="ChEBI" id="CHEBI:29108"/>
        <note>structural</note>
    </ligand>
</feature>
<keyword evidence="12" id="KW-0560">Oxidoreductase</keyword>
<keyword evidence="15 22" id="KW-1015">Disulfide bond</keyword>
<evidence type="ECO:0000313" key="29">
    <source>
        <dbReference type="Proteomes" id="UP001318040"/>
    </source>
</evidence>
<dbReference type="Proteomes" id="UP001318040">
    <property type="component" value="Chromosome 40"/>
</dbReference>
<dbReference type="Gene3D" id="2.60.120.230">
    <property type="match status" value="1"/>
</dbReference>
<evidence type="ECO:0000256" key="8">
    <source>
        <dbReference type="ARBA" id="ARBA00022723"/>
    </source>
</evidence>
<feature type="binding site" evidence="21">
    <location>
        <position position="660"/>
    </location>
    <ligand>
        <name>Zn(2+)</name>
        <dbReference type="ChEBI" id="CHEBI:29105"/>
        <note>catalytic</note>
    </ligand>
</feature>
<dbReference type="SUPFAM" id="SSF63829">
    <property type="entry name" value="Calcium-dependent phosphotriesterase"/>
    <property type="match status" value="1"/>
</dbReference>
<comment type="catalytic activity">
    <reaction evidence="19">
        <text>a [peptide]-C-terminal glycine + 2 L-ascorbate + O2 = a [peptide]-C-terminal (2S)-2-hydroxyglycine + 2 monodehydro-L-ascorbate radical + H2O</text>
        <dbReference type="Rhea" id="RHEA:21452"/>
        <dbReference type="Rhea" id="RHEA-COMP:13486"/>
        <dbReference type="Rhea" id="RHEA-COMP:15321"/>
        <dbReference type="ChEBI" id="CHEBI:15377"/>
        <dbReference type="ChEBI" id="CHEBI:15379"/>
        <dbReference type="ChEBI" id="CHEBI:38290"/>
        <dbReference type="ChEBI" id="CHEBI:59513"/>
        <dbReference type="ChEBI" id="CHEBI:137000"/>
        <dbReference type="ChEBI" id="CHEBI:142768"/>
        <dbReference type="EC" id="1.14.17.3"/>
    </reaction>
</comment>
<dbReference type="PANTHER" id="PTHR10680:SF14">
    <property type="entry name" value="PEPTIDYL-GLYCINE ALPHA-AMIDATING MONOOXYGENASE"/>
    <property type="match status" value="1"/>
</dbReference>
<evidence type="ECO:0000259" key="28">
    <source>
        <dbReference type="Pfam" id="PF03712"/>
    </source>
</evidence>
<feature type="disulfide bond" evidence="22">
    <location>
        <begin position="288"/>
        <end position="310"/>
    </location>
</feature>
<keyword evidence="25" id="KW-0812">Transmembrane</keyword>
<evidence type="ECO:0000256" key="15">
    <source>
        <dbReference type="ARBA" id="ARBA00023157"/>
    </source>
</evidence>
<feature type="binding site" evidence="21">
    <location>
        <position position="237"/>
    </location>
    <ligand>
        <name>Cu(2+)</name>
        <dbReference type="ChEBI" id="CHEBI:29036"/>
        <label>1</label>
        <note>catalytic</note>
    </ligand>
</feature>
<dbReference type="RefSeq" id="XP_032824581.1">
    <property type="nucleotide sequence ID" value="XM_032968690.1"/>
</dbReference>
<dbReference type="GO" id="GO:0004504">
    <property type="term" value="F:peptidylglycine monooxygenase activity"/>
    <property type="evidence" value="ECO:0007669"/>
    <property type="project" value="UniProtKB-EC"/>
</dbReference>
<comment type="subcellular location">
    <subcellularLocation>
        <location evidence="2">Cytoplasmic vesicle</location>
        <location evidence="2">Secretory vesicle membrane</location>
        <topology evidence="2">Single-pass membrane protein</topology>
    </subcellularLocation>
    <subcellularLocation>
        <location evidence="3">Secreted</location>
    </subcellularLocation>
</comment>
<feature type="region of interest" description="Disordered" evidence="24">
    <location>
        <begin position="803"/>
        <end position="834"/>
    </location>
</feature>
<feature type="disulfide bond" evidence="22">
    <location>
        <begin position="106"/>
        <end position="126"/>
    </location>
</feature>
<feature type="domain" description="Copper type II ascorbate-dependent monooxygenase C-terminal" evidence="28">
    <location>
        <begin position="195"/>
        <end position="322"/>
    </location>
</feature>
<keyword evidence="10" id="KW-0677">Repeat</keyword>
<dbReference type="CDD" id="cd14958">
    <property type="entry name" value="NHL_PAL_like"/>
    <property type="match status" value="1"/>
</dbReference>
<comment type="catalytic activity">
    <reaction evidence="1">
        <text>a [peptide]-C-terminal (2S)-2-hydroxyglycine = a [peptide]-C-terminal amide + glyoxylate</text>
        <dbReference type="Rhea" id="RHEA:20924"/>
        <dbReference type="Rhea" id="RHEA-COMP:13485"/>
        <dbReference type="Rhea" id="RHEA-COMP:15321"/>
        <dbReference type="ChEBI" id="CHEBI:36655"/>
        <dbReference type="ChEBI" id="CHEBI:137001"/>
        <dbReference type="ChEBI" id="CHEBI:142768"/>
        <dbReference type="EC" id="4.3.2.5"/>
    </reaction>
</comment>
<feature type="disulfide bond" evidence="22">
    <location>
        <begin position="73"/>
        <end position="119"/>
    </location>
</feature>
<evidence type="ECO:0000256" key="14">
    <source>
        <dbReference type="ARBA" id="ARBA00023033"/>
    </source>
</evidence>
<feature type="chain" id="PRO_5042581678" evidence="26">
    <location>
        <begin position="21"/>
        <end position="834"/>
    </location>
</feature>
<sequence>MLPLVLVVVCTCWLLAAVAPADTSLHRRRVGGAGVDSKCSVTADAQDAGDATEFTYDVQMPAVRPQKQDAYLCTMVSVPSPRTMYIVDFVPRANMRTAHHMILFGCKSREPTTNVSWDCGRDVSPCQDSSIMYAWARNAPPTRLPKDVGFRVSGSSDVNSFMLQVHYGDISTFQDRHSDCTGVTLHLTYQRQSKIAGIYLLMSPNFNIPAGIKEVNVDMACVYNKEVPIYPFAYRVHAHHLSQVISGYRVRDGNWTEIGRQTPLLPQAFYPRAEPMEVRLGDIVAARCVFSGLGMSETTYVGMNSDDEMCNLYIMYSTDASQGNPSIRCMKRGEARLFRGIPAIANVPVLMPNRSPDDLKLEQDTQWHPEGVTLGQVTGLAVDTDDLIYVFHRADRIWDPRRSFNNRDEFLEDHLGPIAEDTILAFDPVSGHLVHSFGKGMFYLPHGLSIDFEGKLWVTDVALHQVFRLATGGGKEPLLTLGQRMRPGDGASHFCKPTDVAVDPRLRLAFISDGYCNGRIAVFSLDGTFVREWGTEGSKPGEFRIPHALTLVSRVSDDAGNDGGGDSSALCVADRENGRVQCFRADDGTRTRTIEHAAFGGRVFSLAYTPASGGLLYVLNGAPLTGEEGGEMPKGFVLRYDTGDILSTFVPKDERMHMPHDVAVLGNGSAVFVGDTISGRVWKFTPVEKAIHRSVKKAGPSNVHVGASESGDPRLLSGSQHGPGDAVVAPAAPGVASGRATLSPTFFAALLALPAILVAAVGGYMAWRHRAYSEFGARQRNKGLNLGTFLASHGSYSRTGFDILSTEGSDHEHANTSDSEVEEFNAKPRHSAVP</sequence>
<dbReference type="GO" id="GO:0030658">
    <property type="term" value="C:transport vesicle membrane"/>
    <property type="evidence" value="ECO:0007669"/>
    <property type="project" value="UniProtKB-SubCell"/>
</dbReference>
<evidence type="ECO:0000256" key="5">
    <source>
        <dbReference type="ARBA" id="ARBA00010263"/>
    </source>
</evidence>
<dbReference type="GO" id="GO:0006518">
    <property type="term" value="P:peptide metabolic process"/>
    <property type="evidence" value="ECO:0007669"/>
    <property type="project" value="InterPro"/>
</dbReference>
<feature type="disulfide bond" evidence="22">
    <location>
        <begin position="495"/>
        <end position="516"/>
    </location>
</feature>
<keyword evidence="9 26" id="KW-0732">Signal</keyword>
<gene>
    <name evidence="30" type="primary">LOC116950708</name>
</gene>
<evidence type="ECO:0000256" key="7">
    <source>
        <dbReference type="ARBA" id="ARBA00022525"/>
    </source>
</evidence>
<keyword evidence="14" id="KW-0503">Monooxygenase</keyword>
<evidence type="ECO:0000256" key="6">
    <source>
        <dbReference type="ARBA" id="ARBA00010676"/>
    </source>
</evidence>
<keyword evidence="21" id="KW-0106">Calcium</keyword>
<evidence type="ECO:0000256" key="4">
    <source>
        <dbReference type="ARBA" id="ARBA00006026"/>
    </source>
</evidence>
<feature type="disulfide bond" evidence="22">
    <location>
        <begin position="39"/>
        <end position="180"/>
    </location>
</feature>
<evidence type="ECO:0000256" key="19">
    <source>
        <dbReference type="ARBA" id="ARBA00048431"/>
    </source>
</evidence>
<accession>A0AAJ7TX32</accession>
<dbReference type="InterPro" id="IPR001258">
    <property type="entry name" value="NHL_repeat"/>
</dbReference>
<feature type="binding site" evidence="21">
    <location>
        <position position="309"/>
    </location>
    <ligand>
        <name>Cu(2+)</name>
        <dbReference type="ChEBI" id="CHEBI:29036"/>
        <label>1</label>
        <note>catalytic</note>
    </ligand>
</feature>
<dbReference type="InterPro" id="IPR000323">
    <property type="entry name" value="Cu2_ascorb_mOase_N"/>
</dbReference>
<keyword evidence="25" id="KW-1133">Transmembrane helix</keyword>
<feature type="disulfide bond" evidence="22">
    <location>
        <begin position="571"/>
        <end position="582"/>
    </location>
</feature>
<dbReference type="InterPro" id="IPR020611">
    <property type="entry name" value="Cu2_ascorb_mOase_CS-1"/>
</dbReference>
<dbReference type="InterPro" id="IPR036939">
    <property type="entry name" value="Cu2_ascorb_mOase_N_sf"/>
</dbReference>
<dbReference type="InterPro" id="IPR011042">
    <property type="entry name" value="6-blade_b-propeller_TolB-like"/>
</dbReference>
<dbReference type="PROSITE" id="PS00084">
    <property type="entry name" value="CU2_MONOOXYGENASE_1"/>
    <property type="match status" value="1"/>
</dbReference>
<name>A0AAJ7TX32_PETMA</name>
<evidence type="ECO:0000313" key="30">
    <source>
        <dbReference type="RefSeq" id="XP_032824581.1"/>
    </source>
</evidence>
<feature type="binding site" evidence="21">
    <location>
        <position position="661"/>
    </location>
    <ligand>
        <name>Ca(2+)</name>
        <dbReference type="ChEBI" id="CHEBI:29108"/>
        <note>structural</note>
    </ligand>
</feature>
<evidence type="ECO:0000256" key="26">
    <source>
        <dbReference type="SAM" id="SignalP"/>
    </source>
</evidence>
<dbReference type="GO" id="GO:0005507">
    <property type="term" value="F:copper ion binding"/>
    <property type="evidence" value="ECO:0007669"/>
    <property type="project" value="InterPro"/>
</dbReference>
<evidence type="ECO:0000256" key="3">
    <source>
        <dbReference type="ARBA" id="ARBA00004613"/>
    </source>
</evidence>
<comment type="cofactor">
    <cofactor evidence="21">
        <name>Cu(2+)</name>
        <dbReference type="ChEBI" id="CHEBI:29036"/>
    </cofactor>
    <text evidence="21">Binds 2 Cu(2+) ions per subunit.</text>
</comment>
<evidence type="ECO:0000256" key="23">
    <source>
        <dbReference type="PROSITE-ProRule" id="PRU00504"/>
    </source>
</evidence>
<evidence type="ECO:0000256" key="21">
    <source>
        <dbReference type="PIRSR" id="PIRSR600720-2"/>
    </source>
</evidence>
<evidence type="ECO:0000256" key="1">
    <source>
        <dbReference type="ARBA" id="ARBA00000686"/>
    </source>
</evidence>
<feature type="signal peptide" evidence="26">
    <location>
        <begin position="1"/>
        <end position="20"/>
    </location>
</feature>
<dbReference type="InterPro" id="IPR000720">
    <property type="entry name" value="PHM/PAL"/>
</dbReference>
<dbReference type="FunFam" id="2.60.120.310:FF:000005">
    <property type="entry name" value="Peptidylglycine alpha-hydroxylating monooxygenase"/>
    <property type="match status" value="1"/>
</dbReference>
<proteinExistence type="inferred from homology"/>
<feature type="transmembrane region" description="Helical" evidence="25">
    <location>
        <begin position="746"/>
        <end position="767"/>
    </location>
</feature>
<feature type="binding site" evidence="21">
    <location>
        <position position="239"/>
    </location>
    <ligand>
        <name>Cu(2+)</name>
        <dbReference type="ChEBI" id="CHEBI:29036"/>
        <label>1</label>
        <note>catalytic</note>
    </ligand>
</feature>
<feature type="binding site" evidence="20">
    <location>
        <position position="393"/>
    </location>
    <ligand>
        <name>a protein</name>
        <dbReference type="ChEBI" id="CHEBI:16541"/>
    </ligand>
    <ligandPart>
        <name>C-terminal Xaa-(2S)-2-hydroxyglycine residue</name>
        <dbReference type="ChEBI" id="CHEBI:142768"/>
    </ligandPart>
</feature>
<evidence type="ECO:0000256" key="20">
    <source>
        <dbReference type="PIRSR" id="PIRSR600720-1"/>
    </source>
</evidence>
<feature type="repeat" description="NHL" evidence="23">
    <location>
        <begin position="486"/>
        <end position="526"/>
    </location>
</feature>
<keyword evidence="16" id="KW-0325">Glycoprotein</keyword>
<feature type="binding site" evidence="20">
    <location>
        <position position="575"/>
    </location>
    <ligand>
        <name>a protein</name>
        <dbReference type="ChEBI" id="CHEBI:16541"/>
    </ligand>
    <ligandPart>
        <name>C-terminal Xaa-(2S)-2-hydroxyglycine residue</name>
        <dbReference type="ChEBI" id="CHEBI:142768"/>
    </ligandPart>
</feature>
<keyword evidence="11 21" id="KW-0862">Zinc</keyword>
<evidence type="ECO:0000256" key="10">
    <source>
        <dbReference type="ARBA" id="ARBA00022737"/>
    </source>
</evidence>
<dbReference type="FunFam" id="2.60.120.230:FF:000002">
    <property type="entry name" value="Peptidyl-glycine alpha-amidating monooxygenase B"/>
    <property type="match status" value="1"/>
</dbReference>
<dbReference type="GeneID" id="116950708"/>
<dbReference type="InterPro" id="IPR008977">
    <property type="entry name" value="PHM/PNGase_F_dom_sf"/>
</dbReference>
<dbReference type="InterPro" id="IPR024548">
    <property type="entry name" value="Cu2_monoox_C"/>
</dbReference>
<dbReference type="InterPro" id="IPR014784">
    <property type="entry name" value="Cu2_ascorb_mOase-like_C"/>
</dbReference>
<feature type="region of interest" description="Disordered" evidence="24">
    <location>
        <begin position="698"/>
        <end position="723"/>
    </location>
</feature>
<feature type="binding site" evidence="21">
    <location>
        <position position="448"/>
    </location>
    <ligand>
        <name>Ca(2+)</name>
        <dbReference type="ChEBI" id="CHEBI:29108"/>
        <note>structural</note>
    </ligand>
</feature>
<keyword evidence="29" id="KW-1185">Reference proteome</keyword>
<evidence type="ECO:0000256" key="9">
    <source>
        <dbReference type="ARBA" id="ARBA00022729"/>
    </source>
</evidence>
<evidence type="ECO:0000256" key="13">
    <source>
        <dbReference type="ARBA" id="ARBA00023008"/>
    </source>
</evidence>
<protein>
    <submittedName>
        <fullName evidence="30">Peptidyl-glycine alpha-amidating monooxygenase B-like isoform X2</fullName>
    </submittedName>
</protein>
<evidence type="ECO:0000256" key="2">
    <source>
        <dbReference type="ARBA" id="ARBA00004160"/>
    </source>
</evidence>
<evidence type="ECO:0000256" key="17">
    <source>
        <dbReference type="ARBA" id="ARBA00023239"/>
    </source>
</evidence>
<keyword evidence="13 21" id="KW-0186">Copper</keyword>
<dbReference type="SUPFAM" id="SSF49742">
    <property type="entry name" value="PHM/PNGase F"/>
    <property type="match status" value="2"/>
</dbReference>
<dbReference type="GO" id="GO:0005576">
    <property type="term" value="C:extracellular region"/>
    <property type="evidence" value="ECO:0007669"/>
    <property type="project" value="UniProtKB-SubCell"/>
</dbReference>